<feature type="domain" description="Isochorismatase-like" evidence="2">
    <location>
        <begin position="33"/>
        <end position="208"/>
    </location>
</feature>
<dbReference type="PANTHER" id="PTHR43540:SF1">
    <property type="entry name" value="ISOCHORISMATASE HYDROLASE"/>
    <property type="match status" value="1"/>
</dbReference>
<proteinExistence type="predicted"/>
<dbReference type="InterPro" id="IPR050272">
    <property type="entry name" value="Isochorismatase-like_hydrls"/>
</dbReference>
<evidence type="ECO:0000313" key="4">
    <source>
        <dbReference type="Proteomes" id="UP001185927"/>
    </source>
</evidence>
<gene>
    <name evidence="3" type="ORF">R3Q16_08830</name>
</gene>
<evidence type="ECO:0000256" key="1">
    <source>
        <dbReference type="ARBA" id="ARBA00022801"/>
    </source>
</evidence>
<accession>A0ABU4BR56</accession>
<reference evidence="3 4" key="1">
    <citation type="submission" date="2023-10" db="EMBL/GenBank/DDBJ databases">
        <title>Development of a sustainable strategy for remediation of hydrocarbon-contaminated territories based on the waste exchange concept.</title>
        <authorList>
            <person name="Krivoruchko A."/>
        </authorList>
    </citation>
    <scope>NUCLEOTIDE SEQUENCE [LARGE SCALE GENOMIC DNA]</scope>
    <source>
        <strain evidence="3 4">IEGM 1203</strain>
    </source>
</reference>
<organism evidence="3 4">
    <name type="scientific">Rhodococcus globerulus</name>
    <dbReference type="NCBI Taxonomy" id="33008"/>
    <lineage>
        <taxon>Bacteria</taxon>
        <taxon>Bacillati</taxon>
        <taxon>Actinomycetota</taxon>
        <taxon>Actinomycetes</taxon>
        <taxon>Mycobacteriales</taxon>
        <taxon>Nocardiaceae</taxon>
        <taxon>Rhodococcus</taxon>
    </lineage>
</organism>
<evidence type="ECO:0000313" key="3">
    <source>
        <dbReference type="EMBL" id="MDV6266706.1"/>
    </source>
</evidence>
<dbReference type="EMBL" id="JAWLKB010000003">
    <property type="protein sequence ID" value="MDV6266706.1"/>
    <property type="molecule type" value="Genomic_DNA"/>
</dbReference>
<keyword evidence="4" id="KW-1185">Reference proteome</keyword>
<evidence type="ECO:0000259" key="2">
    <source>
        <dbReference type="Pfam" id="PF00857"/>
    </source>
</evidence>
<dbReference type="SUPFAM" id="SSF52499">
    <property type="entry name" value="Isochorismatase-like hydrolases"/>
    <property type="match status" value="1"/>
</dbReference>
<dbReference type="RefSeq" id="WP_317541071.1">
    <property type="nucleotide sequence ID" value="NZ_JAWLKB010000003.1"/>
</dbReference>
<dbReference type="Gene3D" id="3.40.50.850">
    <property type="entry name" value="Isochorismatase-like"/>
    <property type="match status" value="1"/>
</dbReference>
<dbReference type="Pfam" id="PF00857">
    <property type="entry name" value="Isochorismatase"/>
    <property type="match status" value="1"/>
</dbReference>
<dbReference type="PANTHER" id="PTHR43540">
    <property type="entry name" value="PEROXYUREIDOACRYLATE/UREIDOACRYLATE AMIDOHYDROLASE-RELATED"/>
    <property type="match status" value="1"/>
</dbReference>
<name>A0ABU4BR56_RHOGO</name>
<dbReference type="InterPro" id="IPR036380">
    <property type="entry name" value="Isochorismatase-like_sf"/>
</dbReference>
<sequence length="220" mass="23229">MTDQITTIAGADLSGDYTFSGFGGSLPLGSRPALVIVDPAKAYSEPSSPLYVGAEEVVTRIRTLRAAASAAGIPVYLTQVLYDDDAGVLGGLFFSKVPALRHFVAGNPFSDFIDGLEPQPGEMVITKHYPSAFHGTSLAAALTATKIDTVLITGFSTSGCIRATTIDSLQHGFVPVVVSNAVGDRHREAHDSNLRDIAAKCGEVRSLDQVLSYLRTRSEA</sequence>
<dbReference type="InterPro" id="IPR000868">
    <property type="entry name" value="Isochorismatase-like_dom"/>
</dbReference>
<comment type="caution">
    <text evidence="3">The sequence shown here is derived from an EMBL/GenBank/DDBJ whole genome shotgun (WGS) entry which is preliminary data.</text>
</comment>
<keyword evidence="1" id="KW-0378">Hydrolase</keyword>
<dbReference type="Proteomes" id="UP001185927">
    <property type="component" value="Unassembled WGS sequence"/>
</dbReference>
<protein>
    <submittedName>
        <fullName evidence="3">Isochorismatase family protein</fullName>
    </submittedName>
</protein>